<evidence type="ECO:0000256" key="1">
    <source>
        <dbReference type="SAM" id="MobiDB-lite"/>
    </source>
</evidence>
<dbReference type="STRING" id="36818.BGK67_02260"/>
<feature type="transmembrane region" description="Helical" evidence="2">
    <location>
        <begin position="255"/>
        <end position="278"/>
    </location>
</feature>
<sequence>MSDYAIPEAAAEPGAGDEQPQAGGAEAPHPAPASPPPAPATAPLSGEDADPDQASRAAAASLRTLLETAVTRRSVDEVADLVTLLRGTGHGPDAADQALRAAAVGRPIEDVISLAVLLAGEDEPQQRPSEDQRESEPRSRARKRTGRAPREASKAEAERTVAGRVMRWPVAVTLTLSALLYLPRRPASLLAHTGLSAWLLLGLAVLCLALAVLVTVRDRAWVWSVTTGTGIGLVGVHAVATLMGLDLWGSAAGGLLPWPTGAAMLAAGLTAVLSVMALRYRQERQRPAPGLPVAALPDTGSDPLDGPPAPTPDLAHETEASAP</sequence>
<feature type="region of interest" description="Disordered" evidence="1">
    <location>
        <begin position="1"/>
        <end position="57"/>
    </location>
</feature>
<dbReference type="OrthoDB" id="4334939at2"/>
<feature type="region of interest" description="Disordered" evidence="1">
    <location>
        <begin position="287"/>
        <end position="323"/>
    </location>
</feature>
<keyword evidence="2" id="KW-1133">Transmembrane helix</keyword>
<evidence type="ECO:0000313" key="3">
    <source>
        <dbReference type="EMBL" id="OEJ30333.1"/>
    </source>
</evidence>
<feature type="compositionally biased region" description="Basic and acidic residues" evidence="1">
    <location>
        <begin position="148"/>
        <end position="158"/>
    </location>
</feature>
<keyword evidence="4" id="KW-1185">Reference proteome</keyword>
<comment type="caution">
    <text evidence="3">The sequence shown here is derived from an EMBL/GenBank/DDBJ whole genome shotgun (WGS) entry which is preliminary data.</text>
</comment>
<protein>
    <submittedName>
        <fullName evidence="3">Uncharacterized protein</fullName>
    </submittedName>
</protein>
<keyword evidence="2" id="KW-0472">Membrane</keyword>
<accession>A0A1E5PLK3</accession>
<organism evidence="3 4">
    <name type="scientific">Streptomyces subrutilus</name>
    <dbReference type="NCBI Taxonomy" id="36818"/>
    <lineage>
        <taxon>Bacteria</taxon>
        <taxon>Bacillati</taxon>
        <taxon>Actinomycetota</taxon>
        <taxon>Actinomycetes</taxon>
        <taxon>Kitasatosporales</taxon>
        <taxon>Streptomycetaceae</taxon>
        <taxon>Streptomyces</taxon>
    </lineage>
</organism>
<dbReference type="Proteomes" id="UP000095705">
    <property type="component" value="Unassembled WGS sequence"/>
</dbReference>
<keyword evidence="2" id="KW-0812">Transmembrane</keyword>
<proteinExistence type="predicted"/>
<evidence type="ECO:0000313" key="4">
    <source>
        <dbReference type="Proteomes" id="UP000095705"/>
    </source>
</evidence>
<dbReference type="RefSeq" id="WP_069918477.1">
    <property type="nucleotide sequence ID" value="NZ_MEHK01000001.1"/>
</dbReference>
<feature type="compositionally biased region" description="Low complexity" evidence="1">
    <location>
        <begin position="7"/>
        <end position="28"/>
    </location>
</feature>
<evidence type="ECO:0000256" key="2">
    <source>
        <dbReference type="SAM" id="Phobius"/>
    </source>
</evidence>
<feature type="transmembrane region" description="Helical" evidence="2">
    <location>
        <begin position="221"/>
        <end position="243"/>
    </location>
</feature>
<feature type="transmembrane region" description="Helical" evidence="2">
    <location>
        <begin position="195"/>
        <end position="214"/>
    </location>
</feature>
<gene>
    <name evidence="3" type="ORF">BGK67_02260</name>
</gene>
<name>A0A1E5PLK3_9ACTN</name>
<dbReference type="AlphaFoldDB" id="A0A1E5PLK3"/>
<dbReference type="EMBL" id="MEHK01000001">
    <property type="protein sequence ID" value="OEJ30333.1"/>
    <property type="molecule type" value="Genomic_DNA"/>
</dbReference>
<feature type="compositionally biased region" description="Pro residues" evidence="1">
    <location>
        <begin position="29"/>
        <end position="40"/>
    </location>
</feature>
<feature type="compositionally biased region" description="Basic and acidic residues" evidence="1">
    <location>
        <begin position="124"/>
        <end position="139"/>
    </location>
</feature>
<feature type="region of interest" description="Disordered" evidence="1">
    <location>
        <begin position="119"/>
        <end position="158"/>
    </location>
</feature>
<reference evidence="3 4" key="1">
    <citation type="submission" date="2016-08" db="EMBL/GenBank/DDBJ databases">
        <title>The complete genome of Streptomyces subrutilus 10-1-1.</title>
        <authorList>
            <person name="Chen X."/>
        </authorList>
    </citation>
    <scope>NUCLEOTIDE SEQUENCE [LARGE SCALE GENOMIC DNA]</scope>
    <source>
        <strain evidence="3 4">10-1-1</strain>
    </source>
</reference>
<feature type="compositionally biased region" description="Basic and acidic residues" evidence="1">
    <location>
        <begin position="314"/>
        <end position="323"/>
    </location>
</feature>